<reference evidence="2 3" key="1">
    <citation type="submission" date="2009-01" db="EMBL/GenBank/DDBJ databases">
        <authorList>
            <person name="Qin X."/>
            <person name="Bachman B."/>
            <person name="Battles P."/>
            <person name="Bell A."/>
            <person name="Bess C."/>
            <person name="Bickham C."/>
            <person name="Chaboub L."/>
            <person name="Chen D."/>
            <person name="Coyle M."/>
            <person name="Deiros D.R."/>
            <person name="Dinh H."/>
            <person name="Forbes L."/>
            <person name="Fowler G."/>
            <person name="Francisco L."/>
            <person name="Fu Q."/>
            <person name="Gubbala S."/>
            <person name="Hale W."/>
            <person name="Han Y."/>
            <person name="Hemphill L."/>
            <person name="Highlander S.K."/>
            <person name="Hirani K."/>
            <person name="Hogues M."/>
            <person name="Jackson L."/>
            <person name="Jakkamsetti A."/>
            <person name="Javaid M."/>
            <person name="Jiang H."/>
            <person name="Korchina V."/>
            <person name="Kovar C."/>
            <person name="Lara F."/>
            <person name="Lee S."/>
            <person name="Mata R."/>
            <person name="Mathew T."/>
            <person name="Moen C."/>
            <person name="Morales K."/>
            <person name="Munidasa M."/>
            <person name="Nazareth L."/>
            <person name="Ngo R."/>
            <person name="Nguyen L."/>
            <person name="Okwuonu G."/>
            <person name="Ongeri F."/>
            <person name="Patil S."/>
            <person name="Petrosino J."/>
            <person name="Pham C."/>
            <person name="Pham P."/>
            <person name="Pu L.-L."/>
            <person name="Puazo M."/>
            <person name="Raj R."/>
            <person name="Reid J."/>
            <person name="Rouhana J."/>
            <person name="Saada N."/>
            <person name="Shang Y."/>
            <person name="Simmons D."/>
            <person name="Thornton R."/>
            <person name="Warren J."/>
            <person name="Weissenberger G."/>
            <person name="Zhang J."/>
            <person name="Zhang L."/>
            <person name="Zhou C."/>
            <person name="Zhu D."/>
            <person name="Muzny D."/>
            <person name="Worley K."/>
            <person name="Gibbs R."/>
        </authorList>
    </citation>
    <scope>NUCLEOTIDE SEQUENCE [LARGE SCALE GENOMIC DNA]</scope>
    <source>
        <strain evidence="2 3">DSM 15436</strain>
    </source>
</reference>
<evidence type="ECO:0000259" key="1">
    <source>
        <dbReference type="Pfam" id="PF01510"/>
    </source>
</evidence>
<feature type="domain" description="N-acetylmuramoyl-L-alanine amidase" evidence="1">
    <location>
        <begin position="26"/>
        <end position="146"/>
    </location>
</feature>
<dbReference type="eggNOG" id="COG3023">
    <property type="taxonomic scope" value="Bacteria"/>
</dbReference>
<dbReference type="GO" id="GO:0009253">
    <property type="term" value="P:peptidoglycan catabolic process"/>
    <property type="evidence" value="ECO:0007669"/>
    <property type="project" value="InterPro"/>
</dbReference>
<organism evidence="2 3">
    <name type="scientific">Gleimia coleocanis DSM 15436</name>
    <dbReference type="NCBI Taxonomy" id="525245"/>
    <lineage>
        <taxon>Bacteria</taxon>
        <taxon>Bacillati</taxon>
        <taxon>Actinomycetota</taxon>
        <taxon>Actinomycetes</taxon>
        <taxon>Actinomycetales</taxon>
        <taxon>Actinomycetaceae</taxon>
        <taxon>Gleimia</taxon>
    </lineage>
</organism>
<dbReference type="AlphaFoldDB" id="C0VY94"/>
<dbReference type="InterPro" id="IPR036505">
    <property type="entry name" value="Amidase/PGRP_sf"/>
</dbReference>
<dbReference type="CDD" id="cd06583">
    <property type="entry name" value="PGRP"/>
    <property type="match status" value="1"/>
</dbReference>
<dbReference type="Pfam" id="PF01510">
    <property type="entry name" value="Amidase_2"/>
    <property type="match status" value="1"/>
</dbReference>
<sequence length="274" mass="30299">MTKYPFKLITSITSPNDSGTRPLSWITHIDIHHWGPPDAGLRIEGVTAHLCNPNAKDRYGNPAPVSSHLVVSAGIVYQIVDFSRIAWHAYPDNEHSIGIECNPRCSKDDFETVAQSIAYCWDLIGRIVPLQGHKDANPALGTECPGRYYPRLKELYNLALKYYRRATKTQPKPTTLPRKKGKKMLFVYLKDYSTGSHKPGSGHLYALVGSGFFCRFTGQAQANRFAEEYGNAVEVTDSMWNALADSAKSGSNSSGYRDSVDADISRIANAVVGE</sequence>
<gene>
    <name evidence="2" type="ORF">HMPREF0044_0134</name>
</gene>
<proteinExistence type="predicted"/>
<dbReference type="OrthoDB" id="9758772at2"/>
<dbReference type="HOGENOM" id="CLU_1014231_0_0_11"/>
<comment type="caution">
    <text evidence="2">The sequence shown here is derived from an EMBL/GenBank/DDBJ whole genome shotgun (WGS) entry which is preliminary data.</text>
</comment>
<dbReference type="Gene3D" id="3.40.80.10">
    <property type="entry name" value="Peptidoglycan recognition protein-like"/>
    <property type="match status" value="1"/>
</dbReference>
<accession>C0VY94</accession>
<evidence type="ECO:0000313" key="3">
    <source>
        <dbReference type="Proteomes" id="UP000010301"/>
    </source>
</evidence>
<dbReference type="STRING" id="525245.HMPREF0044_0134"/>
<dbReference type="InterPro" id="IPR002502">
    <property type="entry name" value="Amidase_domain"/>
</dbReference>
<dbReference type="SUPFAM" id="SSF55846">
    <property type="entry name" value="N-acetylmuramoyl-L-alanine amidase-like"/>
    <property type="match status" value="1"/>
</dbReference>
<dbReference type="RefSeq" id="WP_006547131.1">
    <property type="nucleotide sequence ID" value="NZ_DS999545.1"/>
</dbReference>
<keyword evidence="3" id="KW-1185">Reference proteome</keyword>
<name>C0VY94_9ACTO</name>
<dbReference type="GO" id="GO:0008745">
    <property type="term" value="F:N-acetylmuramoyl-L-alanine amidase activity"/>
    <property type="evidence" value="ECO:0007669"/>
    <property type="project" value="InterPro"/>
</dbReference>
<protein>
    <submittedName>
        <fullName evidence="2">N-acetylmuramoyl-L-alanine amidase</fullName>
    </submittedName>
</protein>
<evidence type="ECO:0000313" key="2">
    <source>
        <dbReference type="EMBL" id="EEH64397.1"/>
    </source>
</evidence>
<dbReference type="Proteomes" id="UP000010301">
    <property type="component" value="Unassembled WGS sequence"/>
</dbReference>
<dbReference type="EMBL" id="ACFG01000004">
    <property type="protein sequence ID" value="EEH64397.1"/>
    <property type="molecule type" value="Genomic_DNA"/>
</dbReference>